<evidence type="ECO:0000313" key="1">
    <source>
        <dbReference type="EMBL" id="KAI5077560.1"/>
    </source>
</evidence>
<sequence>MVAIKAKLDLNTDPPDLQDASNSKPLRLRAGAAPADADACAAAATPTSTALQRTEMVLIPGLPPSLAYKCLARVPKESHSSMIQVCRAWRSALLSGPLFTLRKHLGASSCMDQVPWIYLAFCPNVKLLRKSKCKLPYTTWLEAYDPSLNLWHNLGPFPGLLPHHTLKDFAFVSLGDKLYVIGGMHIPNHVAYDNDNNATTNGMATSLQVIRKEVLVYNCTTREWSTCASMSTPRVDFACTICKGCIYVAGGRTHSGQEKGVSSAEFYMPEADCWVALPGMSTKRYKCVGVTSDDRIHIIGGFAGPEESDPMIQPSTIKRSSVDVFHPHNGQWTLLMGMWQLDIPPKQIVSVEDRLYSSGDALNEWKGRIEEYDKELNMWKVVEGSWLPMSHPEECHKSERCYLTMAPIGHYLFFLGGYRLPSDLKSTSLHTVYIFDTTARDAASQWKLLEPMQDRCKELCSNCCVVYL</sequence>
<keyword evidence="2" id="KW-1185">Reference proteome</keyword>
<evidence type="ECO:0008006" key="3">
    <source>
        <dbReference type="Google" id="ProtNLM"/>
    </source>
</evidence>
<accession>A0A9D4ZLV5</accession>
<gene>
    <name evidence="1" type="ORF">GOP47_0007384</name>
</gene>
<dbReference type="PANTHER" id="PTHR47365:SF1">
    <property type="entry name" value="F-BOX_KELCH-REPEAT PROTEIN"/>
    <property type="match status" value="1"/>
</dbReference>
<dbReference type="InterPro" id="IPR015915">
    <property type="entry name" value="Kelch-typ_b-propeller"/>
</dbReference>
<evidence type="ECO:0000313" key="2">
    <source>
        <dbReference type="Proteomes" id="UP000886520"/>
    </source>
</evidence>
<dbReference type="AlphaFoldDB" id="A0A9D4ZLV5"/>
<dbReference type="OrthoDB" id="45365at2759"/>
<dbReference type="Proteomes" id="UP000886520">
    <property type="component" value="Chromosome 7"/>
</dbReference>
<dbReference type="SUPFAM" id="SSF81383">
    <property type="entry name" value="F-box domain"/>
    <property type="match status" value="1"/>
</dbReference>
<dbReference type="InterPro" id="IPR036047">
    <property type="entry name" value="F-box-like_dom_sf"/>
</dbReference>
<dbReference type="InterPro" id="IPR006652">
    <property type="entry name" value="Kelch_1"/>
</dbReference>
<proteinExistence type="predicted"/>
<dbReference type="SUPFAM" id="SSF117281">
    <property type="entry name" value="Kelch motif"/>
    <property type="match status" value="1"/>
</dbReference>
<name>A0A9D4ZLV5_ADICA</name>
<dbReference type="SMART" id="SM00612">
    <property type="entry name" value="Kelch"/>
    <property type="match status" value="2"/>
</dbReference>
<reference evidence="1" key="1">
    <citation type="submission" date="2021-01" db="EMBL/GenBank/DDBJ databases">
        <title>Adiantum capillus-veneris genome.</title>
        <authorList>
            <person name="Fang Y."/>
            <person name="Liao Q."/>
        </authorList>
    </citation>
    <scope>NUCLEOTIDE SEQUENCE</scope>
    <source>
        <strain evidence="1">H3</strain>
        <tissue evidence="1">Leaf</tissue>
    </source>
</reference>
<organism evidence="1 2">
    <name type="scientific">Adiantum capillus-veneris</name>
    <name type="common">Maidenhair fern</name>
    <dbReference type="NCBI Taxonomy" id="13818"/>
    <lineage>
        <taxon>Eukaryota</taxon>
        <taxon>Viridiplantae</taxon>
        <taxon>Streptophyta</taxon>
        <taxon>Embryophyta</taxon>
        <taxon>Tracheophyta</taxon>
        <taxon>Polypodiopsida</taxon>
        <taxon>Polypodiidae</taxon>
        <taxon>Polypodiales</taxon>
        <taxon>Pteridineae</taxon>
        <taxon>Pteridaceae</taxon>
        <taxon>Vittarioideae</taxon>
        <taxon>Adiantum</taxon>
    </lineage>
</organism>
<dbReference type="EMBL" id="JABFUD020000007">
    <property type="protein sequence ID" value="KAI5077560.1"/>
    <property type="molecule type" value="Genomic_DNA"/>
</dbReference>
<dbReference type="CDD" id="cd22152">
    <property type="entry name" value="F-box_AtAFR-like"/>
    <property type="match status" value="1"/>
</dbReference>
<dbReference type="Gene3D" id="2.120.10.80">
    <property type="entry name" value="Kelch-type beta propeller"/>
    <property type="match status" value="1"/>
</dbReference>
<comment type="caution">
    <text evidence="1">The sequence shown here is derived from an EMBL/GenBank/DDBJ whole genome shotgun (WGS) entry which is preliminary data.</text>
</comment>
<protein>
    <recommendedName>
        <fullName evidence="3">F-box/kelch-repeat protein</fullName>
    </recommendedName>
</protein>
<dbReference type="Pfam" id="PF01344">
    <property type="entry name" value="Kelch_1"/>
    <property type="match status" value="1"/>
</dbReference>
<dbReference type="PANTHER" id="PTHR47365">
    <property type="entry name" value="PLANT PROTEIN, PUTATIVE-RELATED"/>
    <property type="match status" value="1"/>
</dbReference>